<reference evidence="2" key="1">
    <citation type="submission" date="2023-07" db="EMBL/GenBank/DDBJ databases">
        <title>Chromosome-level genome assembly of Artemia franciscana.</title>
        <authorList>
            <person name="Jo E."/>
        </authorList>
    </citation>
    <scope>NUCLEOTIDE SEQUENCE</scope>
    <source>
        <tissue evidence="2">Whole body</tissue>
    </source>
</reference>
<dbReference type="EMBL" id="JAVRJZ010000015">
    <property type="protein sequence ID" value="KAK2712485.1"/>
    <property type="molecule type" value="Genomic_DNA"/>
</dbReference>
<comment type="caution">
    <text evidence="2">The sequence shown here is derived from an EMBL/GenBank/DDBJ whole genome shotgun (WGS) entry which is preliminary data.</text>
</comment>
<keyword evidence="3" id="KW-1185">Reference proteome</keyword>
<dbReference type="Proteomes" id="UP001187531">
    <property type="component" value="Unassembled WGS sequence"/>
</dbReference>
<evidence type="ECO:0000256" key="1">
    <source>
        <dbReference type="SAM" id="MobiDB-lite"/>
    </source>
</evidence>
<evidence type="ECO:0000313" key="2">
    <source>
        <dbReference type="EMBL" id="KAK2712485.1"/>
    </source>
</evidence>
<proteinExistence type="predicted"/>
<accession>A0AA88L8V0</accession>
<name>A0AA88L8V0_ARTSF</name>
<protein>
    <submittedName>
        <fullName evidence="2">Uncharacterized protein</fullName>
    </submittedName>
</protein>
<sequence>MCLECLDTDPETSLGQLKRKFIRCSAQATVTHLKKFIAYKLLNDIDKYKDELLFVVSIVASSQELGSNKKLYSKRGESQFQTGQPILNSHQEAWKRTSTLDEGLIFGNNLDTGQSESWTVGRSLFSNINEDGWKYASGLDDGIIPNKNRIVKEIDKPELWAMGRRISNNMYHNDWKHVSGLEDGIIPNKNQNTMLPEHELLPLFLDYDNPVHNEGWKHFMDLEDGLIVDQNGHYTYNELPENYNAYPETYMQLKPVRKNPRISNKKPRRSKLRECRGSRRRYL</sequence>
<gene>
    <name evidence="2" type="ORF">QYM36_011244</name>
</gene>
<dbReference type="Gene3D" id="3.10.20.90">
    <property type="entry name" value="Phosphatidylinositol 3-kinase Catalytic Subunit, Chain A, domain 1"/>
    <property type="match status" value="1"/>
</dbReference>
<feature type="compositionally biased region" description="Basic residues" evidence="1">
    <location>
        <begin position="256"/>
        <end position="271"/>
    </location>
</feature>
<evidence type="ECO:0000313" key="3">
    <source>
        <dbReference type="Proteomes" id="UP001187531"/>
    </source>
</evidence>
<feature type="region of interest" description="Disordered" evidence="1">
    <location>
        <begin position="256"/>
        <end position="283"/>
    </location>
</feature>
<organism evidence="2 3">
    <name type="scientific">Artemia franciscana</name>
    <name type="common">Brine shrimp</name>
    <name type="synonym">Artemia sanfranciscana</name>
    <dbReference type="NCBI Taxonomy" id="6661"/>
    <lineage>
        <taxon>Eukaryota</taxon>
        <taxon>Metazoa</taxon>
        <taxon>Ecdysozoa</taxon>
        <taxon>Arthropoda</taxon>
        <taxon>Crustacea</taxon>
        <taxon>Branchiopoda</taxon>
        <taxon>Anostraca</taxon>
        <taxon>Artemiidae</taxon>
        <taxon>Artemia</taxon>
    </lineage>
</organism>
<dbReference type="AlphaFoldDB" id="A0AA88L8V0"/>